<evidence type="ECO:0000259" key="1">
    <source>
        <dbReference type="Pfam" id="PF01397"/>
    </source>
</evidence>
<dbReference type="InterPro" id="IPR008930">
    <property type="entry name" value="Terpenoid_cyclase/PrenylTrfase"/>
</dbReference>
<dbReference type="InterPro" id="IPR008949">
    <property type="entry name" value="Isoprenoid_synthase_dom_sf"/>
</dbReference>
<dbReference type="Gene3D" id="1.10.600.10">
    <property type="entry name" value="Farnesyl Diphosphate Synthase"/>
    <property type="match status" value="1"/>
</dbReference>
<comment type="caution">
    <text evidence="2">The sequence shown here is derived from an EMBL/GenBank/DDBJ whole genome shotgun (WGS) entry which is preliminary data.</text>
</comment>
<dbReference type="InterPro" id="IPR050148">
    <property type="entry name" value="Terpene_synthase-like"/>
</dbReference>
<gene>
    <name evidence="2" type="ORF">OSB04_un001801</name>
</gene>
<accession>A0AA38SF14</accession>
<proteinExistence type="predicted"/>
<evidence type="ECO:0000313" key="3">
    <source>
        <dbReference type="Proteomes" id="UP001172457"/>
    </source>
</evidence>
<keyword evidence="3" id="KW-1185">Reference proteome</keyword>
<dbReference type="SUPFAM" id="SSF48239">
    <property type="entry name" value="Terpenoid cyclases/Protein prenyltransferases"/>
    <property type="match status" value="1"/>
</dbReference>
<dbReference type="Pfam" id="PF01397">
    <property type="entry name" value="Terpene_synth"/>
    <property type="match status" value="1"/>
</dbReference>
<dbReference type="InterPro" id="IPR036965">
    <property type="entry name" value="Terpene_synth_N_sf"/>
</dbReference>
<reference evidence="2" key="1">
    <citation type="submission" date="2023-03" db="EMBL/GenBank/DDBJ databases">
        <title>Chromosome-scale reference genome and RAD-based genetic map of yellow starthistle (Centaurea solstitialis) reveal putative structural variation and QTLs associated with invader traits.</title>
        <authorList>
            <person name="Reatini B."/>
            <person name="Cang F.A."/>
            <person name="Jiang Q."/>
            <person name="Mckibben M.T.W."/>
            <person name="Barker M.S."/>
            <person name="Rieseberg L.H."/>
            <person name="Dlugosch K.M."/>
        </authorList>
    </citation>
    <scope>NUCLEOTIDE SEQUENCE</scope>
    <source>
        <strain evidence="2">CAN-66</strain>
        <tissue evidence="2">Leaf</tissue>
    </source>
</reference>
<protein>
    <recommendedName>
        <fullName evidence="1">Terpene synthase N-terminal domain-containing protein</fullName>
    </recommendedName>
</protein>
<dbReference type="Gene3D" id="1.50.10.130">
    <property type="entry name" value="Terpene synthase, N-terminal domain"/>
    <property type="match status" value="1"/>
</dbReference>
<dbReference type="GO" id="GO:0010333">
    <property type="term" value="F:terpene synthase activity"/>
    <property type="evidence" value="ECO:0007669"/>
    <property type="project" value="InterPro"/>
</dbReference>
<dbReference type="GO" id="GO:0016114">
    <property type="term" value="P:terpenoid biosynthetic process"/>
    <property type="evidence" value="ECO:0007669"/>
    <property type="project" value="InterPro"/>
</dbReference>
<sequence length="474" mass="54408">MWKNCYNVENQENFAADCWSSGPLAPQKPTAPENLLQKPKKMLNTSRRRLNFYNKKVLMAQTSELVTDESSKEDEPQKGLGALEENEVDAKFCGYPRLSPTNSGKVHRQLKHAALRLATANSRSYIAPPLVANTDSDSICPTTSEVSSSSSEMNDIYFEIFENLDSHQVEFNNLKENNLYSKKWPLLNMNYPPTKNKVNHRLGTSVDKLPSFGMGDRFLSFTLDNSELEAYAQAIEKPKEDIRKLIINPAIALNMKLGLIYSVYPPWFNISFQGEIDSQLHKVFNEIAMQDYHELDLHTISIHFQVFRNHGYKLSCDVYNKFKDSGSSAWKEDITTDVRELEENVILDEALHSTKGKLNTLRKNSQRKSVTTSETCLKTSISRGIRMVEARLYFYDSLLKLAKANFKYLQLLQKEELRIVSKCHLLRRPITLVPMGHHGDVVEGHELQVVTPYARDRIPEMYLWILALFVEPYL</sequence>
<dbReference type="EMBL" id="JARYMX010000689">
    <property type="protein sequence ID" value="KAJ9535121.1"/>
    <property type="molecule type" value="Genomic_DNA"/>
</dbReference>
<dbReference type="AlphaFoldDB" id="A0AA38SF14"/>
<feature type="domain" description="Terpene synthase N-terminal" evidence="1">
    <location>
        <begin position="216"/>
        <end position="365"/>
    </location>
</feature>
<dbReference type="Proteomes" id="UP001172457">
    <property type="component" value="Unassembled WGS sequence"/>
</dbReference>
<dbReference type="InterPro" id="IPR001906">
    <property type="entry name" value="Terpene_synth_N"/>
</dbReference>
<name>A0AA38SF14_9ASTR</name>
<evidence type="ECO:0000313" key="2">
    <source>
        <dbReference type="EMBL" id="KAJ9535121.1"/>
    </source>
</evidence>
<dbReference type="PANTHER" id="PTHR31225:SF254">
    <property type="entry name" value="LYASE"/>
    <property type="match status" value="1"/>
</dbReference>
<dbReference type="PANTHER" id="PTHR31225">
    <property type="entry name" value="OS04G0344100 PROTEIN-RELATED"/>
    <property type="match status" value="1"/>
</dbReference>
<organism evidence="2 3">
    <name type="scientific">Centaurea solstitialis</name>
    <name type="common">yellow star-thistle</name>
    <dbReference type="NCBI Taxonomy" id="347529"/>
    <lineage>
        <taxon>Eukaryota</taxon>
        <taxon>Viridiplantae</taxon>
        <taxon>Streptophyta</taxon>
        <taxon>Embryophyta</taxon>
        <taxon>Tracheophyta</taxon>
        <taxon>Spermatophyta</taxon>
        <taxon>Magnoliopsida</taxon>
        <taxon>eudicotyledons</taxon>
        <taxon>Gunneridae</taxon>
        <taxon>Pentapetalae</taxon>
        <taxon>asterids</taxon>
        <taxon>campanulids</taxon>
        <taxon>Asterales</taxon>
        <taxon>Asteraceae</taxon>
        <taxon>Carduoideae</taxon>
        <taxon>Cardueae</taxon>
        <taxon>Centaureinae</taxon>
        <taxon>Centaurea</taxon>
    </lineage>
</organism>